<dbReference type="Gene3D" id="3.30.70.240">
    <property type="match status" value="1"/>
</dbReference>
<keyword evidence="5" id="KW-1185">Reference proteome</keyword>
<dbReference type="RefSeq" id="WP_034571452.1">
    <property type="nucleotide sequence ID" value="NZ_JQBS01000007.1"/>
</dbReference>
<comment type="caution">
    <text evidence="4">The sequence shown here is derived from an EMBL/GenBank/DDBJ whole genome shotgun (WGS) entry which is preliminary data.</text>
</comment>
<dbReference type="AlphaFoldDB" id="A0A0R2I792"/>
<reference evidence="4 5" key="1">
    <citation type="journal article" date="2015" name="Genome Announc.">
        <title>Expanding the biotechnology potential of lactobacilli through comparative genomics of 213 strains and associated genera.</title>
        <authorList>
            <person name="Sun Z."/>
            <person name="Harris H.M."/>
            <person name="McCann A."/>
            <person name="Guo C."/>
            <person name="Argimon S."/>
            <person name="Zhang W."/>
            <person name="Yang X."/>
            <person name="Jeffery I.B."/>
            <person name="Cooney J.C."/>
            <person name="Kagawa T.F."/>
            <person name="Liu W."/>
            <person name="Song Y."/>
            <person name="Salvetti E."/>
            <person name="Wrobel A."/>
            <person name="Rasinkangas P."/>
            <person name="Parkhill J."/>
            <person name="Rea M.C."/>
            <person name="O'Sullivan O."/>
            <person name="Ritari J."/>
            <person name="Douillard F.P."/>
            <person name="Paul Ross R."/>
            <person name="Yang R."/>
            <person name="Briner A.E."/>
            <person name="Felis G.E."/>
            <person name="de Vos W.M."/>
            <person name="Barrangou R."/>
            <person name="Klaenhammer T.R."/>
            <person name="Caufield P.W."/>
            <person name="Cui Y."/>
            <person name="Zhang H."/>
            <person name="O'Toole P.W."/>
        </authorList>
    </citation>
    <scope>NUCLEOTIDE SEQUENCE [LARGE SCALE GENOMIC DNA]</scope>
    <source>
        <strain evidence="4 5">DSM 20623</strain>
    </source>
</reference>
<comment type="similarity">
    <text evidence="1">Belongs to the IMPACT family.</text>
</comment>
<dbReference type="InterPro" id="IPR023582">
    <property type="entry name" value="Impact"/>
</dbReference>
<dbReference type="PATRIC" id="fig|1449336.4.peg.146"/>
<protein>
    <recommendedName>
        <fullName evidence="6">YigZ family protein</fullName>
    </recommendedName>
</protein>
<sequence length="214" mass="24207">MLQTYQTLYQDGIIEIEIKKSRFICHAKRVTDELQATEFIQTIKKEHWKANHNCAAYLIGDNDEHQRAYDDGEPSGTAGVPMLEVLKKMKLKNVVVVVTRYFGGTKLGAGGLIRAYSKSVSTALQELGIVEKSLQTEIIATISYPDSGKLEYFLNQENYTIKDIAYTEKVIVTFFVSELFISEIKEELTNLLNGQISFKIGDKSYCEKRIDVSS</sequence>
<proteinExistence type="inferred from homology"/>
<dbReference type="GO" id="GO:0005737">
    <property type="term" value="C:cytoplasm"/>
    <property type="evidence" value="ECO:0007669"/>
    <property type="project" value="TreeGrafter"/>
</dbReference>
<name>A0A0R2I792_CARDV</name>
<gene>
    <name evidence="4" type="ORF">IV74_GL000144</name>
</gene>
<dbReference type="PANTHER" id="PTHR16301:SF20">
    <property type="entry name" value="IMPACT FAMILY MEMBER YIGZ"/>
    <property type="match status" value="1"/>
</dbReference>
<dbReference type="EMBL" id="JQBS01000007">
    <property type="protein sequence ID" value="KRN57165.1"/>
    <property type="molecule type" value="Genomic_DNA"/>
</dbReference>
<feature type="domain" description="Impact N-terminal" evidence="2">
    <location>
        <begin position="19"/>
        <end position="124"/>
    </location>
</feature>
<accession>A0A0R2I792</accession>
<dbReference type="InterPro" id="IPR035647">
    <property type="entry name" value="EFG_III/V"/>
</dbReference>
<dbReference type="InterPro" id="IPR036956">
    <property type="entry name" value="Impact_N_sf"/>
</dbReference>
<dbReference type="Proteomes" id="UP000051658">
    <property type="component" value="Unassembled WGS sequence"/>
</dbReference>
<dbReference type="InterPro" id="IPR015796">
    <property type="entry name" value="Impact_YigZ-like"/>
</dbReference>
<dbReference type="SUPFAM" id="SSF54980">
    <property type="entry name" value="EF-G C-terminal domain-like"/>
    <property type="match status" value="1"/>
</dbReference>
<dbReference type="GeneID" id="89588140"/>
<dbReference type="Gene3D" id="3.30.230.30">
    <property type="entry name" value="Impact, N-terminal domain"/>
    <property type="match status" value="1"/>
</dbReference>
<dbReference type="InterPro" id="IPR020568">
    <property type="entry name" value="Ribosomal_Su5_D2-typ_SF"/>
</dbReference>
<dbReference type="InterPro" id="IPR020569">
    <property type="entry name" value="UPF0029_Impact_CS"/>
</dbReference>
<dbReference type="NCBIfam" id="TIGR00257">
    <property type="entry name" value="IMPACT_YIGZ"/>
    <property type="match status" value="1"/>
</dbReference>
<dbReference type="Pfam" id="PF01205">
    <property type="entry name" value="Impact_N"/>
    <property type="match status" value="1"/>
</dbReference>
<feature type="domain" description="UPF0029" evidence="3">
    <location>
        <begin position="141"/>
        <end position="195"/>
    </location>
</feature>
<dbReference type="eggNOG" id="COG1739">
    <property type="taxonomic scope" value="Bacteria"/>
</dbReference>
<dbReference type="InterPro" id="IPR015269">
    <property type="entry name" value="UPF0029_Impact_C"/>
</dbReference>
<dbReference type="SUPFAM" id="SSF54211">
    <property type="entry name" value="Ribosomal protein S5 domain 2-like"/>
    <property type="match status" value="1"/>
</dbReference>
<dbReference type="GO" id="GO:0006446">
    <property type="term" value="P:regulation of translational initiation"/>
    <property type="evidence" value="ECO:0007669"/>
    <property type="project" value="TreeGrafter"/>
</dbReference>
<dbReference type="PANTHER" id="PTHR16301">
    <property type="entry name" value="IMPACT-RELATED"/>
    <property type="match status" value="1"/>
</dbReference>
<evidence type="ECO:0000313" key="5">
    <source>
        <dbReference type="Proteomes" id="UP000051658"/>
    </source>
</evidence>
<organism evidence="4 5">
    <name type="scientific">Carnobacterium divergens DSM 20623</name>
    <dbReference type="NCBI Taxonomy" id="1449336"/>
    <lineage>
        <taxon>Bacteria</taxon>
        <taxon>Bacillati</taxon>
        <taxon>Bacillota</taxon>
        <taxon>Bacilli</taxon>
        <taxon>Lactobacillales</taxon>
        <taxon>Carnobacteriaceae</taxon>
        <taxon>Carnobacterium</taxon>
    </lineage>
</organism>
<dbReference type="Pfam" id="PF09186">
    <property type="entry name" value="DUF1949"/>
    <property type="match status" value="1"/>
</dbReference>
<evidence type="ECO:0000313" key="4">
    <source>
        <dbReference type="EMBL" id="KRN57165.1"/>
    </source>
</evidence>
<evidence type="ECO:0008006" key="6">
    <source>
        <dbReference type="Google" id="ProtNLM"/>
    </source>
</evidence>
<evidence type="ECO:0000256" key="1">
    <source>
        <dbReference type="ARBA" id="ARBA00007665"/>
    </source>
</evidence>
<dbReference type="PROSITE" id="PS00910">
    <property type="entry name" value="UPF0029"/>
    <property type="match status" value="1"/>
</dbReference>
<dbReference type="InterPro" id="IPR001498">
    <property type="entry name" value="Impact_N"/>
</dbReference>
<evidence type="ECO:0000259" key="2">
    <source>
        <dbReference type="Pfam" id="PF01205"/>
    </source>
</evidence>
<evidence type="ECO:0000259" key="3">
    <source>
        <dbReference type="Pfam" id="PF09186"/>
    </source>
</evidence>